<dbReference type="GO" id="GO:0005634">
    <property type="term" value="C:nucleus"/>
    <property type="evidence" value="ECO:0007669"/>
    <property type="project" value="UniProtKB-SubCell"/>
</dbReference>
<feature type="compositionally biased region" description="Basic and acidic residues" evidence="11">
    <location>
        <begin position="31"/>
        <end position="44"/>
    </location>
</feature>
<dbReference type="AlphaFoldDB" id="A0A061H9W8"/>
<keyword evidence="3" id="KW-0158">Chromosome</keyword>
<keyword evidence="5" id="KW-0498">Mitosis</keyword>
<accession>A0A061H9W8</accession>
<dbReference type="InterPro" id="IPR007128">
    <property type="entry name" value="PMF1/Nnf1"/>
</dbReference>
<gene>
    <name evidence="12" type="ORF">PFL1_03623</name>
</gene>
<evidence type="ECO:0000256" key="11">
    <source>
        <dbReference type="SAM" id="MobiDB-lite"/>
    </source>
</evidence>
<evidence type="ECO:0000256" key="7">
    <source>
        <dbReference type="ARBA" id="ARBA00023242"/>
    </source>
</evidence>
<keyword evidence="7" id="KW-0539">Nucleus</keyword>
<evidence type="ECO:0000313" key="13">
    <source>
        <dbReference type="Proteomes" id="UP000053664"/>
    </source>
</evidence>
<protein>
    <submittedName>
        <fullName evidence="12">Uncharacterized protein</fullName>
    </submittedName>
</protein>
<dbReference type="PANTHER" id="PTHR15459">
    <property type="entry name" value="POLYAMINE-MODULATED FACTOR 1"/>
    <property type="match status" value="1"/>
</dbReference>
<feature type="compositionally biased region" description="Polar residues" evidence="11">
    <location>
        <begin position="92"/>
        <end position="116"/>
    </location>
</feature>
<keyword evidence="6" id="KW-0995">Kinetochore</keyword>
<dbReference type="GeneID" id="19317731"/>
<keyword evidence="9" id="KW-0137">Centromere</keyword>
<dbReference type="RefSeq" id="XP_007879333.1">
    <property type="nucleotide sequence ID" value="XM_007881142.1"/>
</dbReference>
<dbReference type="Proteomes" id="UP000053664">
    <property type="component" value="Unassembled WGS sequence"/>
</dbReference>
<dbReference type="PANTHER" id="PTHR15459:SF3">
    <property type="entry name" value="POLYAMINE-MODULATED FACTOR 1"/>
    <property type="match status" value="1"/>
</dbReference>
<evidence type="ECO:0000256" key="6">
    <source>
        <dbReference type="ARBA" id="ARBA00022838"/>
    </source>
</evidence>
<sequence length="318" mass="35178">MSSSTPPQAIEAQADVQDPDQTDDQLASAQERLDEERERERDRAAAAVSSSSTADTAASQTAPPASDDPKSGAKRSRKSRGATAEQHDDQGQETASNKRTKQQAPTETTASLQQPPAQADDANVRIDRLRLALDRFLELIEYRVTTDKMCKSLPRMDREVLDAIRQQFLGQLKEVIKEENENLIQENDLEHKLASLHRLVKEADERYAKGLKGGEEEAKDVWRADLDIETAISARAIPDQEERVAALRKELDEVLETNATIHADLKSLSARAEEKRFLAKEALDALDAAINALEASPSMEKQLRDTMDGLLADLGART</sequence>
<name>A0A061H9W8_9BASI</name>
<organism evidence="12 13">
    <name type="scientific">Pseudozyma flocculosa PF-1</name>
    <dbReference type="NCBI Taxonomy" id="1277687"/>
    <lineage>
        <taxon>Eukaryota</taxon>
        <taxon>Fungi</taxon>
        <taxon>Dikarya</taxon>
        <taxon>Basidiomycota</taxon>
        <taxon>Ustilaginomycotina</taxon>
        <taxon>Ustilaginomycetes</taxon>
        <taxon>Ustilaginales</taxon>
        <taxon>Ustilaginaceae</taxon>
        <taxon>Pseudozyma</taxon>
    </lineage>
</organism>
<feature type="region of interest" description="Disordered" evidence="11">
    <location>
        <begin position="1"/>
        <end position="121"/>
    </location>
</feature>
<evidence type="ECO:0000256" key="10">
    <source>
        <dbReference type="SAM" id="Coils"/>
    </source>
</evidence>
<proteinExistence type="predicted"/>
<reference evidence="12 13" key="1">
    <citation type="journal article" date="2013" name="Plant Cell">
        <title>The transition from a phytopathogenic smut ancestor to an anamorphic biocontrol agent deciphered by comparative whole-genome analysis.</title>
        <authorList>
            <person name="Lefebvre F."/>
            <person name="Joly D.L."/>
            <person name="Labbe C."/>
            <person name="Teichmann B."/>
            <person name="Linning R."/>
            <person name="Belzile F."/>
            <person name="Bakkeren G."/>
            <person name="Belanger R.R."/>
        </authorList>
    </citation>
    <scope>NUCLEOTIDE SEQUENCE [LARGE SCALE GENOMIC DNA]</scope>
    <source>
        <strain evidence="12 13">PF-1</strain>
    </source>
</reference>
<dbReference type="GO" id="GO:0000444">
    <property type="term" value="C:MIS12/MIND type complex"/>
    <property type="evidence" value="ECO:0007669"/>
    <property type="project" value="InterPro"/>
</dbReference>
<evidence type="ECO:0000256" key="4">
    <source>
        <dbReference type="ARBA" id="ARBA00022618"/>
    </source>
</evidence>
<comment type="subcellular location">
    <subcellularLocation>
        <location evidence="2">Chromosome</location>
        <location evidence="2">Centromere</location>
        <location evidence="2">Kinetochore</location>
    </subcellularLocation>
    <subcellularLocation>
        <location evidence="1">Nucleus</location>
    </subcellularLocation>
</comment>
<dbReference type="Pfam" id="PF03980">
    <property type="entry name" value="Nnf1"/>
    <property type="match status" value="1"/>
</dbReference>
<evidence type="ECO:0000256" key="3">
    <source>
        <dbReference type="ARBA" id="ARBA00022454"/>
    </source>
</evidence>
<dbReference type="EMBL" id="KE361633">
    <property type="protein sequence ID" value="EPQ28820.1"/>
    <property type="molecule type" value="Genomic_DNA"/>
</dbReference>
<feature type="compositionally biased region" description="Low complexity" evidence="11">
    <location>
        <begin position="45"/>
        <end position="65"/>
    </location>
</feature>
<evidence type="ECO:0000256" key="8">
    <source>
        <dbReference type="ARBA" id="ARBA00023306"/>
    </source>
</evidence>
<dbReference type="KEGG" id="pfp:PFL1_03623"/>
<evidence type="ECO:0000313" key="12">
    <source>
        <dbReference type="EMBL" id="EPQ28820.1"/>
    </source>
</evidence>
<dbReference type="GO" id="GO:0051301">
    <property type="term" value="P:cell division"/>
    <property type="evidence" value="ECO:0007669"/>
    <property type="project" value="UniProtKB-KW"/>
</dbReference>
<keyword evidence="10" id="KW-0175">Coiled coil</keyword>
<evidence type="ECO:0000256" key="9">
    <source>
        <dbReference type="ARBA" id="ARBA00023328"/>
    </source>
</evidence>
<evidence type="ECO:0000256" key="2">
    <source>
        <dbReference type="ARBA" id="ARBA00004629"/>
    </source>
</evidence>
<dbReference type="eggNOG" id="ENOG502S9JT">
    <property type="taxonomic scope" value="Eukaryota"/>
</dbReference>
<evidence type="ECO:0000256" key="1">
    <source>
        <dbReference type="ARBA" id="ARBA00004123"/>
    </source>
</evidence>
<dbReference type="OrthoDB" id="3360966at2759"/>
<dbReference type="HOGENOM" id="CLU_763179_0_0_1"/>
<evidence type="ECO:0000256" key="5">
    <source>
        <dbReference type="ARBA" id="ARBA00022776"/>
    </source>
</evidence>
<keyword evidence="8" id="KW-0131">Cell cycle</keyword>
<feature type="coiled-coil region" evidence="10">
    <location>
        <begin position="169"/>
        <end position="206"/>
    </location>
</feature>
<dbReference type="GO" id="GO:0007059">
    <property type="term" value="P:chromosome segregation"/>
    <property type="evidence" value="ECO:0007669"/>
    <property type="project" value="TreeGrafter"/>
</dbReference>
<keyword evidence="4" id="KW-0132">Cell division</keyword>